<sequence length="285" mass="32975">MISLRTFLITFLVNIALLGIFWGNRMNFVDVVIFSFFSALFVSLATHILVTSRLRKLREAVARKSRFEDFLNDEITKLAEEVNSIVENSLIQEKETEKLKDIVTGFVHDVKSLVWNEVEDENLQKIIEEFYEFAKLEAGLERLRKEPVNLVELVNDVVEKFPGKVIFKYDDVVEVEADPMKLFRAFYNVIENAVKYSAGPVEVHVKKDKVIVKGPGPEIPYEVRANLFEKKKKSKGTGLGLYLAREFFEMHGFRIAYRREGDYNVFEIYTGYTGMSSVKSERDSR</sequence>
<dbReference type="SUPFAM" id="SSF55874">
    <property type="entry name" value="ATPase domain of HSP90 chaperone/DNA topoisomerase II/histidine kinase"/>
    <property type="match status" value="1"/>
</dbReference>
<dbReference type="SMART" id="SM00387">
    <property type="entry name" value="HATPase_c"/>
    <property type="match status" value="1"/>
</dbReference>
<dbReference type="InterPro" id="IPR003594">
    <property type="entry name" value="HATPase_dom"/>
</dbReference>
<evidence type="ECO:0000256" key="3">
    <source>
        <dbReference type="ARBA" id="ARBA00012438"/>
    </source>
</evidence>
<keyword evidence="5" id="KW-0597">Phosphoprotein</keyword>
<dbReference type="EC" id="2.7.13.3" evidence="3"/>
<evidence type="ECO:0000256" key="12">
    <source>
        <dbReference type="SAM" id="Phobius"/>
    </source>
</evidence>
<protein>
    <recommendedName>
        <fullName evidence="3">histidine kinase</fullName>
        <ecNumber evidence="3">2.7.13.3</ecNumber>
    </recommendedName>
</protein>
<dbReference type="GO" id="GO:0005886">
    <property type="term" value="C:plasma membrane"/>
    <property type="evidence" value="ECO:0007669"/>
    <property type="project" value="UniProtKB-SubCell"/>
</dbReference>
<evidence type="ECO:0000256" key="5">
    <source>
        <dbReference type="ARBA" id="ARBA00022553"/>
    </source>
</evidence>
<feature type="domain" description="Histidine kinase" evidence="13">
    <location>
        <begin position="121"/>
        <end position="265"/>
    </location>
</feature>
<name>A0A101ER23_9THEM</name>
<feature type="transmembrane region" description="Helical" evidence="12">
    <location>
        <begin position="7"/>
        <end position="25"/>
    </location>
</feature>
<evidence type="ECO:0000313" key="15">
    <source>
        <dbReference type="Proteomes" id="UP000058636"/>
    </source>
</evidence>
<organism evidence="14 15">
    <name type="scientific">Thermotoga petrophila</name>
    <dbReference type="NCBI Taxonomy" id="93929"/>
    <lineage>
        <taxon>Bacteria</taxon>
        <taxon>Thermotogati</taxon>
        <taxon>Thermotogota</taxon>
        <taxon>Thermotogae</taxon>
        <taxon>Thermotogales</taxon>
        <taxon>Thermotogaceae</taxon>
        <taxon>Thermotoga</taxon>
    </lineage>
</organism>
<evidence type="ECO:0000313" key="14">
    <source>
        <dbReference type="EMBL" id="KUK23317.1"/>
    </source>
</evidence>
<evidence type="ECO:0000256" key="4">
    <source>
        <dbReference type="ARBA" id="ARBA00022475"/>
    </source>
</evidence>
<keyword evidence="8 14" id="KW-0418">Kinase</keyword>
<dbReference type="AlphaFoldDB" id="A0A101ER23"/>
<evidence type="ECO:0000256" key="10">
    <source>
        <dbReference type="ARBA" id="ARBA00023012"/>
    </source>
</evidence>
<keyword evidence="11 12" id="KW-0472">Membrane</keyword>
<dbReference type="PANTHER" id="PTHR45528:SF1">
    <property type="entry name" value="SENSOR HISTIDINE KINASE CPXA"/>
    <property type="match status" value="1"/>
</dbReference>
<feature type="transmembrane region" description="Helical" evidence="12">
    <location>
        <begin position="31"/>
        <end position="50"/>
    </location>
</feature>
<evidence type="ECO:0000256" key="8">
    <source>
        <dbReference type="ARBA" id="ARBA00022777"/>
    </source>
</evidence>
<evidence type="ECO:0000256" key="11">
    <source>
        <dbReference type="ARBA" id="ARBA00023136"/>
    </source>
</evidence>
<keyword evidence="7" id="KW-0547">Nucleotide-binding</keyword>
<comment type="catalytic activity">
    <reaction evidence="1">
        <text>ATP + protein L-histidine = ADP + protein N-phospho-L-histidine.</text>
        <dbReference type="EC" id="2.7.13.3"/>
    </reaction>
</comment>
<dbReference type="InterPro" id="IPR005467">
    <property type="entry name" value="His_kinase_dom"/>
</dbReference>
<dbReference type="OMA" id="MISANPY"/>
<dbReference type="InterPro" id="IPR036890">
    <property type="entry name" value="HATPase_C_sf"/>
</dbReference>
<evidence type="ECO:0000256" key="9">
    <source>
        <dbReference type="ARBA" id="ARBA00022840"/>
    </source>
</evidence>
<dbReference type="GO" id="GO:0005524">
    <property type="term" value="F:ATP binding"/>
    <property type="evidence" value="ECO:0007669"/>
    <property type="project" value="UniProtKB-KW"/>
</dbReference>
<evidence type="ECO:0000256" key="7">
    <source>
        <dbReference type="ARBA" id="ARBA00022741"/>
    </source>
</evidence>
<dbReference type="Gene3D" id="3.30.565.10">
    <property type="entry name" value="Histidine kinase-like ATPase, C-terminal domain"/>
    <property type="match status" value="1"/>
</dbReference>
<dbReference type="GO" id="GO:0000155">
    <property type="term" value="F:phosphorelay sensor kinase activity"/>
    <property type="evidence" value="ECO:0007669"/>
    <property type="project" value="TreeGrafter"/>
</dbReference>
<evidence type="ECO:0000259" key="13">
    <source>
        <dbReference type="PROSITE" id="PS50109"/>
    </source>
</evidence>
<dbReference type="Pfam" id="PF02518">
    <property type="entry name" value="HATPase_c"/>
    <property type="match status" value="1"/>
</dbReference>
<dbReference type="PANTHER" id="PTHR45528">
    <property type="entry name" value="SENSOR HISTIDINE KINASE CPXA"/>
    <property type="match status" value="1"/>
</dbReference>
<keyword evidence="12" id="KW-1133">Transmembrane helix</keyword>
<evidence type="ECO:0000256" key="1">
    <source>
        <dbReference type="ARBA" id="ARBA00000085"/>
    </source>
</evidence>
<proteinExistence type="predicted"/>
<keyword evidence="10" id="KW-0902">Two-component regulatory system</keyword>
<dbReference type="EMBL" id="LGFG01000032">
    <property type="protein sequence ID" value="KUK23317.1"/>
    <property type="molecule type" value="Genomic_DNA"/>
</dbReference>
<keyword evidence="6" id="KW-0808">Transferase</keyword>
<keyword evidence="4" id="KW-1003">Cell membrane</keyword>
<comment type="caution">
    <text evidence="14">The sequence shown here is derived from an EMBL/GenBank/DDBJ whole genome shotgun (WGS) entry which is preliminary data.</text>
</comment>
<evidence type="ECO:0000256" key="6">
    <source>
        <dbReference type="ARBA" id="ARBA00022679"/>
    </source>
</evidence>
<gene>
    <name evidence="14" type="ORF">XD57_0580</name>
</gene>
<dbReference type="PROSITE" id="PS50109">
    <property type="entry name" value="HIS_KIN"/>
    <property type="match status" value="1"/>
</dbReference>
<reference evidence="14 15" key="1">
    <citation type="journal article" date="2015" name="MBio">
        <title>Genome-Resolved Metagenomic Analysis Reveals Roles for Candidate Phyla and Other Microbial Community Members in Biogeochemical Transformations in Oil Reservoirs.</title>
        <authorList>
            <person name="Hu P."/>
            <person name="Tom L."/>
            <person name="Singh A."/>
            <person name="Thomas B.C."/>
            <person name="Baker B.J."/>
            <person name="Piceno Y.M."/>
            <person name="Andersen G.L."/>
            <person name="Banfield J.F."/>
        </authorList>
    </citation>
    <scope>NUCLEOTIDE SEQUENCE [LARGE SCALE GENOMIC DNA]</scope>
    <source>
        <strain evidence="14">46_26</strain>
    </source>
</reference>
<evidence type="ECO:0000256" key="2">
    <source>
        <dbReference type="ARBA" id="ARBA00004651"/>
    </source>
</evidence>
<comment type="subcellular location">
    <subcellularLocation>
        <location evidence="2">Cell membrane</location>
        <topology evidence="2">Multi-pass membrane protein</topology>
    </subcellularLocation>
</comment>
<keyword evidence="9" id="KW-0067">ATP-binding</keyword>
<keyword evidence="12" id="KW-0812">Transmembrane</keyword>
<dbReference type="InterPro" id="IPR050398">
    <property type="entry name" value="HssS/ArlS-like"/>
</dbReference>
<accession>A0A101ER23</accession>
<dbReference type="Proteomes" id="UP000058636">
    <property type="component" value="Unassembled WGS sequence"/>
</dbReference>